<dbReference type="Gene3D" id="2.120.10.30">
    <property type="entry name" value="TolB, C-terminal domain"/>
    <property type="match status" value="1"/>
</dbReference>
<dbReference type="InterPro" id="IPR013658">
    <property type="entry name" value="SGL"/>
</dbReference>
<protein>
    <submittedName>
        <fullName evidence="2">SMP-30/gluconolactonase/LRE family protein</fullName>
    </submittedName>
</protein>
<dbReference type="PANTHER" id="PTHR47572">
    <property type="entry name" value="LIPOPROTEIN-RELATED"/>
    <property type="match status" value="1"/>
</dbReference>
<comment type="caution">
    <text evidence="2">The sequence shown here is derived from an EMBL/GenBank/DDBJ whole genome shotgun (WGS) entry which is preliminary data.</text>
</comment>
<organism evidence="2 3">
    <name type="scientific">Teichococcus globiformis</name>
    <dbReference type="NCBI Taxonomy" id="2307229"/>
    <lineage>
        <taxon>Bacteria</taxon>
        <taxon>Pseudomonadati</taxon>
        <taxon>Pseudomonadota</taxon>
        <taxon>Alphaproteobacteria</taxon>
        <taxon>Acetobacterales</taxon>
        <taxon>Roseomonadaceae</taxon>
        <taxon>Roseomonas</taxon>
    </lineage>
</organism>
<dbReference type="Proteomes" id="UP001595593">
    <property type="component" value="Unassembled WGS sequence"/>
</dbReference>
<reference evidence="3" key="1">
    <citation type="journal article" date="2019" name="Int. J. Syst. Evol. Microbiol.">
        <title>The Global Catalogue of Microorganisms (GCM) 10K type strain sequencing project: providing services to taxonomists for standard genome sequencing and annotation.</title>
        <authorList>
            <consortium name="The Broad Institute Genomics Platform"/>
            <consortium name="The Broad Institute Genome Sequencing Center for Infectious Disease"/>
            <person name="Wu L."/>
            <person name="Ma J."/>
        </authorList>
    </citation>
    <scope>NUCLEOTIDE SEQUENCE [LARGE SCALE GENOMIC DNA]</scope>
    <source>
        <strain evidence="3">KCTC 52094</strain>
    </source>
</reference>
<proteinExistence type="predicted"/>
<dbReference type="SUPFAM" id="SSF63829">
    <property type="entry name" value="Calcium-dependent phosphotriesterase"/>
    <property type="match status" value="1"/>
</dbReference>
<dbReference type="RefSeq" id="WP_379594540.1">
    <property type="nucleotide sequence ID" value="NZ_JBHRTN010000004.1"/>
</dbReference>
<dbReference type="EMBL" id="JBHRTN010000004">
    <property type="protein sequence ID" value="MFC3124201.1"/>
    <property type="molecule type" value="Genomic_DNA"/>
</dbReference>
<dbReference type="InterPro" id="IPR011042">
    <property type="entry name" value="6-blade_b-propeller_TolB-like"/>
</dbReference>
<dbReference type="Pfam" id="PF08450">
    <property type="entry name" value="SGL"/>
    <property type="match status" value="1"/>
</dbReference>
<dbReference type="PANTHER" id="PTHR47572:SF5">
    <property type="entry name" value="BLR2277 PROTEIN"/>
    <property type="match status" value="1"/>
</dbReference>
<name>A0ABV7FXP7_9PROT</name>
<gene>
    <name evidence="2" type="ORF">ACFOD4_03940</name>
</gene>
<dbReference type="InterPro" id="IPR051262">
    <property type="entry name" value="SMP-30/CGR1_Lactonase"/>
</dbReference>
<sequence>MMDPQGRDAMAVPGARILAEGLRFPEGPVVLPDGRIALTEIEAGQITAIAEDGSRELLAQTGGGPNGLALGPDGALYGCNNGGFEWIEEEGRLRPHGAPPDYAGGWIERIDPVSGSATRLYEACDGRRLRGPNDIVLDGQGGAWVTDYGKVRAHGRDHGTVYWIALDGSRIVEAAHPFPGGANGVGLSPDGRCLYVAETETGRLWVFDILGPGELRKDPWPSPHGGRMLCQLPGFRRLDSLAVAESGNICVATLVAGEITTISPTGEILDVVRCGERMPTNLCFGGPDRRTAYVTLSNTGRLLAVPWAEPGLALATRSRAS</sequence>
<evidence type="ECO:0000259" key="1">
    <source>
        <dbReference type="Pfam" id="PF08450"/>
    </source>
</evidence>
<evidence type="ECO:0000313" key="3">
    <source>
        <dbReference type="Proteomes" id="UP001595593"/>
    </source>
</evidence>
<feature type="domain" description="SMP-30/Gluconolactonase/LRE-like region" evidence="1">
    <location>
        <begin position="24"/>
        <end position="297"/>
    </location>
</feature>
<evidence type="ECO:0000313" key="2">
    <source>
        <dbReference type="EMBL" id="MFC3124201.1"/>
    </source>
</evidence>
<keyword evidence="3" id="KW-1185">Reference proteome</keyword>
<accession>A0ABV7FXP7</accession>